<evidence type="ECO:0000313" key="2">
    <source>
        <dbReference type="EMBL" id="SEO79124.1"/>
    </source>
</evidence>
<dbReference type="RefSeq" id="WP_090320598.1">
    <property type="nucleotide sequence ID" value="NZ_FNOE01000020.1"/>
</dbReference>
<dbReference type="OrthoDB" id="8018325at2"/>
<dbReference type="AlphaFoldDB" id="A0A1H8SL82"/>
<dbReference type="Pfam" id="PF22658">
    <property type="entry name" value="YycE-like_N"/>
    <property type="match status" value="1"/>
</dbReference>
<dbReference type="InterPro" id="IPR029068">
    <property type="entry name" value="Glyas_Bleomycin-R_OHBP_Dase"/>
</dbReference>
<evidence type="ECO:0000259" key="1">
    <source>
        <dbReference type="PROSITE" id="PS51819"/>
    </source>
</evidence>
<dbReference type="STRING" id="42354.SAMN05216333_11931"/>
<evidence type="ECO:0000313" key="3">
    <source>
        <dbReference type="Proteomes" id="UP000198814"/>
    </source>
</evidence>
<dbReference type="Gene3D" id="3.10.180.10">
    <property type="entry name" value="2,3-Dihydroxybiphenyl 1,2-Dioxygenase, domain 1"/>
    <property type="match status" value="1"/>
</dbReference>
<reference evidence="3" key="1">
    <citation type="submission" date="2016-10" db="EMBL/GenBank/DDBJ databases">
        <authorList>
            <person name="Varghese N."/>
            <person name="Submissions S."/>
        </authorList>
    </citation>
    <scope>NUCLEOTIDE SEQUENCE [LARGE SCALE GENOMIC DNA]</scope>
    <source>
        <strain evidence="3">Nm76</strain>
    </source>
</reference>
<dbReference type="InterPro" id="IPR058997">
    <property type="entry name" value="YycE-like_C"/>
</dbReference>
<dbReference type="EMBL" id="FODO01000019">
    <property type="protein sequence ID" value="SEO79124.1"/>
    <property type="molecule type" value="Genomic_DNA"/>
</dbReference>
<dbReference type="InterPro" id="IPR058998">
    <property type="entry name" value="YycE-like_N"/>
</dbReference>
<name>A0A1H8SL82_9PROT</name>
<accession>A0A1H8SL82</accession>
<dbReference type="InterPro" id="IPR037523">
    <property type="entry name" value="VOC_core"/>
</dbReference>
<sequence length="128" mass="14867">MPLHLRIARPVSNLEQSVTRYRNGLGLEEIGRFEDHEGFDGVMLGKPGLDYHLELTYCCTHPIVPTPTPEDLLVFYLTEIDEWRETCLRMLAAGFIEVASFNPYWQYHGCTFEDDDRYRIVLQQAAWG</sequence>
<dbReference type="Proteomes" id="UP000198814">
    <property type="component" value="Unassembled WGS sequence"/>
</dbReference>
<dbReference type="CDD" id="cd06587">
    <property type="entry name" value="VOC"/>
    <property type="match status" value="1"/>
</dbReference>
<protein>
    <recommendedName>
        <fullName evidence="1">VOC domain-containing protein</fullName>
    </recommendedName>
</protein>
<dbReference type="Pfam" id="PF22659">
    <property type="entry name" value="YycE-like_C"/>
    <property type="match status" value="1"/>
</dbReference>
<keyword evidence="3" id="KW-1185">Reference proteome</keyword>
<dbReference type="SUPFAM" id="SSF54593">
    <property type="entry name" value="Glyoxalase/Bleomycin resistance protein/Dihydroxybiphenyl dioxygenase"/>
    <property type="match status" value="1"/>
</dbReference>
<gene>
    <name evidence="2" type="ORF">SAMN05216333_11931</name>
</gene>
<dbReference type="PROSITE" id="PS51819">
    <property type="entry name" value="VOC"/>
    <property type="match status" value="1"/>
</dbReference>
<proteinExistence type="predicted"/>
<feature type="domain" description="VOC" evidence="1">
    <location>
        <begin position="1"/>
        <end position="125"/>
    </location>
</feature>
<organism evidence="2 3">
    <name type="scientific">Nitrosomonas oligotropha</name>
    <dbReference type="NCBI Taxonomy" id="42354"/>
    <lineage>
        <taxon>Bacteria</taxon>
        <taxon>Pseudomonadati</taxon>
        <taxon>Pseudomonadota</taxon>
        <taxon>Betaproteobacteria</taxon>
        <taxon>Nitrosomonadales</taxon>
        <taxon>Nitrosomonadaceae</taxon>
        <taxon>Nitrosomonas</taxon>
    </lineage>
</organism>